<gene>
    <name evidence="1" type="ORF">OHA91_22930</name>
</gene>
<dbReference type="Proteomes" id="UP001432312">
    <property type="component" value="Chromosome"/>
</dbReference>
<dbReference type="RefSeq" id="WP_328739913.1">
    <property type="nucleotide sequence ID" value="NZ_CP108036.1"/>
</dbReference>
<reference evidence="1" key="1">
    <citation type="submission" date="2022-10" db="EMBL/GenBank/DDBJ databases">
        <title>The complete genomes of actinobacterial strains from the NBC collection.</title>
        <authorList>
            <person name="Joergensen T.S."/>
            <person name="Alvarez Arevalo M."/>
            <person name="Sterndorff E.B."/>
            <person name="Faurdal D."/>
            <person name="Vuksanovic O."/>
            <person name="Mourched A.-S."/>
            <person name="Charusanti P."/>
            <person name="Shaw S."/>
            <person name="Blin K."/>
            <person name="Weber T."/>
        </authorList>
    </citation>
    <scope>NUCLEOTIDE SEQUENCE</scope>
    <source>
        <strain evidence="1">NBC_00303</strain>
    </source>
</reference>
<evidence type="ECO:0000313" key="2">
    <source>
        <dbReference type="Proteomes" id="UP001432312"/>
    </source>
</evidence>
<organism evidence="1 2">
    <name type="scientific">Streptomyces erythrochromogenes</name>
    <dbReference type="NCBI Taxonomy" id="285574"/>
    <lineage>
        <taxon>Bacteria</taxon>
        <taxon>Bacillati</taxon>
        <taxon>Actinomycetota</taxon>
        <taxon>Actinomycetes</taxon>
        <taxon>Kitasatosporales</taxon>
        <taxon>Streptomycetaceae</taxon>
        <taxon>Streptomyces</taxon>
    </lineage>
</organism>
<dbReference type="GeneID" id="95498953"/>
<evidence type="ECO:0000313" key="1">
    <source>
        <dbReference type="EMBL" id="WUN81122.1"/>
    </source>
</evidence>
<dbReference type="EMBL" id="CP108036">
    <property type="protein sequence ID" value="WUN81122.1"/>
    <property type="molecule type" value="Genomic_DNA"/>
</dbReference>
<name>A0ABZ1QFP9_9ACTN</name>
<evidence type="ECO:0008006" key="3">
    <source>
        <dbReference type="Google" id="ProtNLM"/>
    </source>
</evidence>
<accession>A0ABZ1QFP9</accession>
<protein>
    <recommendedName>
        <fullName evidence="3">Helix-turn-helix domain-containing protein</fullName>
    </recommendedName>
</protein>
<keyword evidence="2" id="KW-1185">Reference proteome</keyword>
<proteinExistence type="predicted"/>
<sequence length="117" mass="12719">MPTPLDVARRALAPAPVDGTYRVRYIQGIRCSRMHPHTRLVALTLASYAGPNGTIADADQPGLLGLVEATGLTAGRVAVQLRALEGRGWIRPVRGARYEVAHLALALPQYRADQLRR</sequence>